<feature type="chain" id="PRO_5046048355" description="Secreted protein" evidence="1">
    <location>
        <begin position="29"/>
        <end position="159"/>
    </location>
</feature>
<gene>
    <name evidence="2" type="ORF">ACFYZM_08405</name>
</gene>
<comment type="caution">
    <text evidence="2">The sequence shown here is derived from an EMBL/GenBank/DDBJ whole genome shotgun (WGS) entry which is preliminary data.</text>
</comment>
<evidence type="ECO:0000256" key="1">
    <source>
        <dbReference type="SAM" id="SignalP"/>
    </source>
</evidence>
<keyword evidence="1" id="KW-0732">Signal</keyword>
<feature type="signal peptide" evidence="1">
    <location>
        <begin position="1"/>
        <end position="28"/>
    </location>
</feature>
<name>A0ABW6TUM6_9ACTN</name>
<reference evidence="2 3" key="1">
    <citation type="submission" date="2024-10" db="EMBL/GenBank/DDBJ databases">
        <title>The Natural Products Discovery Center: Release of the First 8490 Sequenced Strains for Exploring Actinobacteria Biosynthetic Diversity.</title>
        <authorList>
            <person name="Kalkreuter E."/>
            <person name="Kautsar S.A."/>
            <person name="Yang D."/>
            <person name="Bader C.D."/>
            <person name="Teijaro C.N."/>
            <person name="Fluegel L."/>
            <person name="Davis C.M."/>
            <person name="Simpson J.R."/>
            <person name="Lauterbach L."/>
            <person name="Steele A.D."/>
            <person name="Gui C."/>
            <person name="Meng S."/>
            <person name="Li G."/>
            <person name="Viehrig K."/>
            <person name="Ye F."/>
            <person name="Su P."/>
            <person name="Kiefer A.F."/>
            <person name="Nichols A."/>
            <person name="Cepeda A.J."/>
            <person name="Yan W."/>
            <person name="Fan B."/>
            <person name="Jiang Y."/>
            <person name="Adhikari A."/>
            <person name="Zheng C.-J."/>
            <person name="Schuster L."/>
            <person name="Cowan T.M."/>
            <person name="Smanski M.J."/>
            <person name="Chevrette M.G."/>
            <person name="De Carvalho L.P.S."/>
            <person name="Shen B."/>
        </authorList>
    </citation>
    <scope>NUCLEOTIDE SEQUENCE [LARGE SCALE GENOMIC DNA]</scope>
    <source>
        <strain evidence="2 3">NPDC001650</strain>
    </source>
</reference>
<dbReference type="RefSeq" id="WP_388625808.1">
    <property type="nucleotide sequence ID" value="NZ_JBIAUT010000002.1"/>
</dbReference>
<organism evidence="2 3">
    <name type="scientific">Streptomyces nondiastaticus</name>
    <dbReference type="NCBI Taxonomy" id="3154512"/>
    <lineage>
        <taxon>Bacteria</taxon>
        <taxon>Bacillati</taxon>
        <taxon>Actinomycetota</taxon>
        <taxon>Actinomycetes</taxon>
        <taxon>Kitasatosporales</taxon>
        <taxon>Streptomycetaceae</taxon>
        <taxon>Streptomyces</taxon>
    </lineage>
</organism>
<dbReference type="Proteomes" id="UP001602123">
    <property type="component" value="Unassembled WGS sequence"/>
</dbReference>
<keyword evidence="3" id="KW-1185">Reference proteome</keyword>
<accession>A0ABW6TUM6</accession>
<sequence>MLSRARTTLISGIGAAAVVLGAAAPGLAAGTDTALPTAVETFEYPGAAKILKERGIRLESGDGHILLTDCKAGNPDISVYTKQRDEINQGRICFKVTGNGKKGYLALEIPDVIAIAAGKYGTWASVGGPTGMVNVPANDIKAVGEPAWGEPATLLALQV</sequence>
<dbReference type="EMBL" id="JBIAUT010000002">
    <property type="protein sequence ID" value="MFF4216295.1"/>
    <property type="molecule type" value="Genomic_DNA"/>
</dbReference>
<evidence type="ECO:0000313" key="2">
    <source>
        <dbReference type="EMBL" id="MFF4216295.1"/>
    </source>
</evidence>
<evidence type="ECO:0000313" key="3">
    <source>
        <dbReference type="Proteomes" id="UP001602123"/>
    </source>
</evidence>
<evidence type="ECO:0008006" key="4">
    <source>
        <dbReference type="Google" id="ProtNLM"/>
    </source>
</evidence>
<protein>
    <recommendedName>
        <fullName evidence="4">Secreted protein</fullName>
    </recommendedName>
</protein>
<proteinExistence type="predicted"/>